<dbReference type="SUPFAM" id="SSF55874">
    <property type="entry name" value="ATPase domain of HSP90 chaperone/DNA topoisomerase II/histidine kinase"/>
    <property type="match status" value="1"/>
</dbReference>
<evidence type="ECO:0000259" key="3">
    <source>
        <dbReference type="Pfam" id="PF02518"/>
    </source>
</evidence>
<dbReference type="Gene3D" id="3.30.565.10">
    <property type="entry name" value="Histidine kinase-like ATPase, C-terminal domain"/>
    <property type="match status" value="1"/>
</dbReference>
<proteinExistence type="predicted"/>
<sequence length="63" mass="6366">MFVTGNEGDRSLHGSGLGLAICRGMLGAHAGHIYAIPGPAGIGTTITMMLPISAPSEDAENDD</sequence>
<name>A0A455UEG3_9GAMM</name>
<dbReference type="InterPro" id="IPR003594">
    <property type="entry name" value="HATPase_dom"/>
</dbReference>
<dbReference type="InterPro" id="IPR036890">
    <property type="entry name" value="HATPase_C_sf"/>
</dbReference>
<dbReference type="PRINTS" id="PR00344">
    <property type="entry name" value="BCTRLSENSOR"/>
</dbReference>
<evidence type="ECO:0000256" key="1">
    <source>
        <dbReference type="ARBA" id="ARBA00000085"/>
    </source>
</evidence>
<evidence type="ECO:0000313" key="4">
    <source>
        <dbReference type="EMBL" id="BBI62649.1"/>
    </source>
</evidence>
<reference evidence="4 5" key="1">
    <citation type="journal article" date="2019" name="Microbiol. Resour. Announc.">
        <title>Complete Genome Sequence of Halomonas sulfidaeris Strain Esulfide1 Isolated from a Metal Sulfide Rock at a Depth of 2,200 Meters, Obtained Using Nanopore Sequencing.</title>
        <authorList>
            <person name="Saito M."/>
            <person name="Nishigata A."/>
            <person name="Galipon J."/>
            <person name="Arakawa K."/>
        </authorList>
    </citation>
    <scope>NUCLEOTIDE SEQUENCE [LARGE SCALE GENOMIC DNA]</scope>
    <source>
        <strain evidence="4 5">ATCC BAA-803</strain>
    </source>
</reference>
<dbReference type="AlphaFoldDB" id="A0A455UEG3"/>
<comment type="catalytic activity">
    <reaction evidence="1">
        <text>ATP + protein L-histidine = ADP + protein N-phospho-L-histidine.</text>
        <dbReference type="EC" id="2.7.13.3"/>
    </reaction>
</comment>
<dbReference type="Pfam" id="PF02518">
    <property type="entry name" value="HATPase_c"/>
    <property type="match status" value="1"/>
</dbReference>
<dbReference type="InterPro" id="IPR004358">
    <property type="entry name" value="Sig_transdc_His_kin-like_C"/>
</dbReference>
<dbReference type="Proteomes" id="UP000320231">
    <property type="component" value="Chromosome"/>
</dbReference>
<dbReference type="GO" id="GO:0004673">
    <property type="term" value="F:protein histidine kinase activity"/>
    <property type="evidence" value="ECO:0007669"/>
    <property type="project" value="UniProtKB-EC"/>
</dbReference>
<dbReference type="EC" id="2.7.13.3" evidence="2"/>
<protein>
    <recommendedName>
        <fullName evidence="2">histidine kinase</fullName>
        <ecNumber evidence="2">2.7.13.3</ecNumber>
    </recommendedName>
</protein>
<evidence type="ECO:0000256" key="2">
    <source>
        <dbReference type="ARBA" id="ARBA00012438"/>
    </source>
</evidence>
<organism evidence="4 5">
    <name type="scientific">Vreelandella sulfidaeris</name>
    <dbReference type="NCBI Taxonomy" id="115553"/>
    <lineage>
        <taxon>Bacteria</taxon>
        <taxon>Pseudomonadati</taxon>
        <taxon>Pseudomonadota</taxon>
        <taxon>Gammaproteobacteria</taxon>
        <taxon>Oceanospirillales</taxon>
        <taxon>Halomonadaceae</taxon>
        <taxon>Vreelandella</taxon>
    </lineage>
</organism>
<dbReference type="EMBL" id="AP019514">
    <property type="protein sequence ID" value="BBI62649.1"/>
    <property type="molecule type" value="Genomic_DNA"/>
</dbReference>
<dbReference type="KEGG" id="hsr:HSBAA_39550"/>
<gene>
    <name evidence="4" type="ORF">HSBAA_39550</name>
</gene>
<evidence type="ECO:0000313" key="5">
    <source>
        <dbReference type="Proteomes" id="UP000320231"/>
    </source>
</evidence>
<accession>A0A455UEG3</accession>
<feature type="domain" description="Histidine kinase/HSP90-like ATPase" evidence="3">
    <location>
        <begin position="2"/>
        <end position="52"/>
    </location>
</feature>